<protein>
    <submittedName>
        <fullName evidence="2">Uncharacterized protein</fullName>
    </submittedName>
</protein>
<keyword evidence="1" id="KW-1133">Transmembrane helix</keyword>
<accession>A0AA37KKW9</accession>
<evidence type="ECO:0000313" key="3">
    <source>
        <dbReference type="Proteomes" id="UP001055104"/>
    </source>
</evidence>
<dbReference type="RefSeq" id="WP_244058097.1">
    <property type="nucleotide sequence ID" value="NZ_BQOA01000001.1"/>
</dbReference>
<reference evidence="2" key="1">
    <citation type="submission" date="2022-01" db="EMBL/GenBank/DDBJ databases">
        <title>Novel bile acid biosynthetic pathways are enriched in the microbiome of centenarians.</title>
        <authorList>
            <person name="Sato Y."/>
            <person name="Atarashi K."/>
            <person name="Plichta R.D."/>
            <person name="Arai Y."/>
            <person name="Sasajima S."/>
            <person name="Kearney M.S."/>
            <person name="Suda W."/>
            <person name="Takeshita K."/>
            <person name="Sasaki T."/>
            <person name="Okamoto S."/>
            <person name="Skelly N.A."/>
            <person name="Okamura Y."/>
            <person name="Vlamakis H."/>
            <person name="Li Y."/>
            <person name="Tanoue T."/>
            <person name="Takei H."/>
            <person name="Nittono H."/>
            <person name="Narushima S."/>
            <person name="Irie J."/>
            <person name="Itoh H."/>
            <person name="Moriya K."/>
            <person name="Sugiura Y."/>
            <person name="Suematsu M."/>
            <person name="Moritoki N."/>
            <person name="Shibata S."/>
            <person name="Littman R.D."/>
            <person name="Fischbach A.M."/>
            <person name="Uwamino Y."/>
            <person name="Inoue T."/>
            <person name="Honda A."/>
            <person name="Hattori M."/>
            <person name="Murai T."/>
            <person name="Xavier J.R."/>
            <person name="Hirose N."/>
            <person name="Honda K."/>
        </authorList>
    </citation>
    <scope>NUCLEOTIDE SEQUENCE</scope>
    <source>
        <strain evidence="2">CE91-St7</strain>
    </source>
</reference>
<feature type="transmembrane region" description="Helical" evidence="1">
    <location>
        <begin position="113"/>
        <end position="132"/>
    </location>
</feature>
<dbReference type="EMBL" id="BQOB01000001">
    <property type="protein sequence ID" value="GKH83281.1"/>
    <property type="molecule type" value="Genomic_DNA"/>
</dbReference>
<comment type="caution">
    <text evidence="2">The sequence shown here is derived from an EMBL/GenBank/DDBJ whole genome shotgun (WGS) entry which is preliminary data.</text>
</comment>
<name>A0AA37KKW9_9BACT</name>
<keyword evidence="1" id="KW-0812">Transmembrane</keyword>
<organism evidence="2 3">
    <name type="scientific">Phocaeicola dorei</name>
    <dbReference type="NCBI Taxonomy" id="357276"/>
    <lineage>
        <taxon>Bacteria</taxon>
        <taxon>Pseudomonadati</taxon>
        <taxon>Bacteroidota</taxon>
        <taxon>Bacteroidia</taxon>
        <taxon>Bacteroidales</taxon>
        <taxon>Bacteroidaceae</taxon>
        <taxon>Phocaeicola</taxon>
    </lineage>
</organism>
<feature type="transmembrane region" description="Helical" evidence="1">
    <location>
        <begin position="86"/>
        <end position="107"/>
    </location>
</feature>
<sequence>MMDFFSKFLTPLFKEQKAVVLAVLCQWPVMASMLFLGSAEYRLFEYWEQLVLSLAAVILVTFISFLFSTACFFWHHIKDASPSCYLLSLPTLVASVFQIACCDTFTLPSFKQTFIWTVMTIYITVFILGFGYGKETDSQNKNNDTINTDTDEEKT</sequence>
<dbReference type="AlphaFoldDB" id="A0AA37KKW9"/>
<evidence type="ECO:0000313" key="2">
    <source>
        <dbReference type="EMBL" id="GKH83281.1"/>
    </source>
</evidence>
<evidence type="ECO:0000256" key="1">
    <source>
        <dbReference type="SAM" id="Phobius"/>
    </source>
</evidence>
<gene>
    <name evidence="2" type="ORF">CE91St7_41650</name>
</gene>
<feature type="transmembrane region" description="Helical" evidence="1">
    <location>
        <begin position="50"/>
        <end position="74"/>
    </location>
</feature>
<dbReference type="Proteomes" id="UP001055104">
    <property type="component" value="Unassembled WGS sequence"/>
</dbReference>
<proteinExistence type="predicted"/>
<keyword evidence="1" id="KW-0472">Membrane</keyword>